<comment type="caution">
    <text evidence="3">The sequence shown here is derived from an EMBL/GenBank/DDBJ whole genome shotgun (WGS) entry which is preliminary data.</text>
</comment>
<dbReference type="Proteomes" id="UP000612808">
    <property type="component" value="Unassembled WGS sequence"/>
</dbReference>
<evidence type="ECO:0008006" key="5">
    <source>
        <dbReference type="Google" id="ProtNLM"/>
    </source>
</evidence>
<reference evidence="3" key="1">
    <citation type="submission" date="2021-01" db="EMBL/GenBank/DDBJ databases">
        <title>Whole genome shotgun sequence of Actinocatenispora rupis NBRC 107355.</title>
        <authorList>
            <person name="Komaki H."/>
            <person name="Tamura T."/>
        </authorList>
    </citation>
    <scope>NUCLEOTIDE SEQUENCE</scope>
    <source>
        <strain evidence="3">NBRC 107355</strain>
    </source>
</reference>
<keyword evidence="2" id="KW-0472">Membrane</keyword>
<feature type="region of interest" description="Disordered" evidence="1">
    <location>
        <begin position="1"/>
        <end position="81"/>
    </location>
</feature>
<feature type="compositionally biased region" description="Low complexity" evidence="1">
    <location>
        <begin position="26"/>
        <end position="46"/>
    </location>
</feature>
<dbReference type="EMBL" id="BOMB01000053">
    <property type="protein sequence ID" value="GID16112.1"/>
    <property type="molecule type" value="Genomic_DNA"/>
</dbReference>
<gene>
    <name evidence="3" type="ORF">Aru02nite_70010</name>
</gene>
<feature type="compositionally biased region" description="Pro residues" evidence="1">
    <location>
        <begin position="47"/>
        <end position="67"/>
    </location>
</feature>
<feature type="transmembrane region" description="Helical" evidence="2">
    <location>
        <begin position="86"/>
        <end position="111"/>
    </location>
</feature>
<protein>
    <recommendedName>
        <fullName evidence="5">Translation initiation factor 2</fullName>
    </recommendedName>
</protein>
<keyword evidence="2" id="KW-1133">Transmembrane helix</keyword>
<keyword evidence="2" id="KW-0812">Transmembrane</keyword>
<accession>A0A8J3JCU9</accession>
<organism evidence="3 4">
    <name type="scientific">Actinocatenispora rupis</name>
    <dbReference type="NCBI Taxonomy" id="519421"/>
    <lineage>
        <taxon>Bacteria</taxon>
        <taxon>Bacillati</taxon>
        <taxon>Actinomycetota</taxon>
        <taxon>Actinomycetes</taxon>
        <taxon>Micromonosporales</taxon>
        <taxon>Micromonosporaceae</taxon>
        <taxon>Actinocatenispora</taxon>
    </lineage>
</organism>
<evidence type="ECO:0000313" key="3">
    <source>
        <dbReference type="EMBL" id="GID16112.1"/>
    </source>
</evidence>
<evidence type="ECO:0000313" key="4">
    <source>
        <dbReference type="Proteomes" id="UP000612808"/>
    </source>
</evidence>
<evidence type="ECO:0000256" key="1">
    <source>
        <dbReference type="SAM" id="MobiDB-lite"/>
    </source>
</evidence>
<name>A0A8J3JCU9_9ACTN</name>
<dbReference type="AlphaFoldDB" id="A0A8J3JCU9"/>
<evidence type="ECO:0000256" key="2">
    <source>
        <dbReference type="SAM" id="Phobius"/>
    </source>
</evidence>
<proteinExistence type="predicted"/>
<feature type="compositionally biased region" description="Basic and acidic residues" evidence="1">
    <location>
        <begin position="68"/>
        <end position="81"/>
    </location>
</feature>
<feature type="compositionally biased region" description="Basic and acidic residues" evidence="1">
    <location>
        <begin position="9"/>
        <end position="20"/>
    </location>
</feature>
<sequence length="112" mass="11705">MVVTNAPRPDSDDAYWRRPADGGASPHRVAPAAPAEPAAPRYEGPPASVPPPPGWQPPVVVPVTPPREMPRQDGDRMDAEEKAARTVSYGVGLVAAAVVLVLLVVVCARLVG</sequence>
<keyword evidence="4" id="KW-1185">Reference proteome</keyword>